<organism evidence="10 11">
    <name type="scientific">Isoptericola chiayiensis</name>
    <dbReference type="NCBI Taxonomy" id="579446"/>
    <lineage>
        <taxon>Bacteria</taxon>
        <taxon>Bacillati</taxon>
        <taxon>Actinomycetota</taxon>
        <taxon>Actinomycetes</taxon>
        <taxon>Micrococcales</taxon>
        <taxon>Promicromonosporaceae</taxon>
        <taxon>Isoptericola</taxon>
    </lineage>
</organism>
<dbReference type="Proteomes" id="UP001500956">
    <property type="component" value="Unassembled WGS sequence"/>
</dbReference>
<dbReference type="PRINTS" id="PR01506">
    <property type="entry name" value="TATBPROTEIN"/>
</dbReference>
<dbReference type="RefSeq" id="WP_172151545.1">
    <property type="nucleotide sequence ID" value="NZ_BAABID010000003.1"/>
</dbReference>
<protein>
    <submittedName>
        <fullName evidence="10">Twin-arginine translocase TatA/TatE family subunit</fullName>
    </submittedName>
</protein>
<evidence type="ECO:0000256" key="9">
    <source>
        <dbReference type="SAM" id="Phobius"/>
    </source>
</evidence>
<evidence type="ECO:0000256" key="7">
    <source>
        <dbReference type="ARBA" id="ARBA00023136"/>
    </source>
</evidence>
<reference evidence="11" key="1">
    <citation type="journal article" date="2019" name="Int. J. Syst. Evol. Microbiol.">
        <title>The Global Catalogue of Microorganisms (GCM) 10K type strain sequencing project: providing services to taxonomists for standard genome sequencing and annotation.</title>
        <authorList>
            <consortium name="The Broad Institute Genomics Platform"/>
            <consortium name="The Broad Institute Genome Sequencing Center for Infectious Disease"/>
            <person name="Wu L."/>
            <person name="Ma J."/>
        </authorList>
    </citation>
    <scope>NUCLEOTIDE SEQUENCE [LARGE SCALE GENOMIC DNA]</scope>
    <source>
        <strain evidence="11">JCM 18063</strain>
    </source>
</reference>
<dbReference type="EMBL" id="BAABID010000003">
    <property type="protein sequence ID" value="GAA4717674.1"/>
    <property type="molecule type" value="Genomic_DNA"/>
</dbReference>
<dbReference type="Gene3D" id="1.20.5.3310">
    <property type="match status" value="1"/>
</dbReference>
<keyword evidence="11" id="KW-1185">Reference proteome</keyword>
<keyword evidence="2" id="KW-0813">Transport</keyword>
<dbReference type="InterPro" id="IPR003369">
    <property type="entry name" value="TatA/B/E"/>
</dbReference>
<sequence>MSFFGINGGELIVIVVLALVLIGPERLPRYAAQLGALVRQGKVLVRDAKARVDSELGDEFRDVDWQKLDPRQYDPRRIVKEALLDDEPAQRPARTSGGSGSGPRPTAGAAAAPVAGAPGTPTAGPAPGAGPAPFDDEAT</sequence>
<name>A0ABP8Y0V6_9MICO</name>
<evidence type="ECO:0000256" key="8">
    <source>
        <dbReference type="SAM" id="MobiDB-lite"/>
    </source>
</evidence>
<evidence type="ECO:0000256" key="1">
    <source>
        <dbReference type="ARBA" id="ARBA00004167"/>
    </source>
</evidence>
<keyword evidence="3 9" id="KW-0812">Transmembrane</keyword>
<evidence type="ECO:0000256" key="3">
    <source>
        <dbReference type="ARBA" id="ARBA00022692"/>
    </source>
</evidence>
<dbReference type="Pfam" id="PF02416">
    <property type="entry name" value="TatA_B_E"/>
    <property type="match status" value="1"/>
</dbReference>
<accession>A0ABP8Y0V6</accession>
<evidence type="ECO:0000256" key="5">
    <source>
        <dbReference type="ARBA" id="ARBA00022989"/>
    </source>
</evidence>
<proteinExistence type="predicted"/>
<comment type="caution">
    <text evidence="10">The sequence shown here is derived from an EMBL/GenBank/DDBJ whole genome shotgun (WGS) entry which is preliminary data.</text>
</comment>
<keyword evidence="7 9" id="KW-0472">Membrane</keyword>
<feature type="transmembrane region" description="Helical" evidence="9">
    <location>
        <begin position="6"/>
        <end position="23"/>
    </location>
</feature>
<evidence type="ECO:0000313" key="10">
    <source>
        <dbReference type="EMBL" id="GAA4717674.1"/>
    </source>
</evidence>
<evidence type="ECO:0000313" key="11">
    <source>
        <dbReference type="Proteomes" id="UP001500956"/>
    </source>
</evidence>
<keyword evidence="5 9" id="KW-1133">Transmembrane helix</keyword>
<feature type="compositionally biased region" description="Low complexity" evidence="8">
    <location>
        <begin position="91"/>
        <end position="133"/>
    </location>
</feature>
<evidence type="ECO:0000256" key="4">
    <source>
        <dbReference type="ARBA" id="ARBA00022927"/>
    </source>
</evidence>
<keyword evidence="6" id="KW-0811">Translocation</keyword>
<comment type="subcellular location">
    <subcellularLocation>
        <location evidence="1">Membrane</location>
        <topology evidence="1">Single-pass membrane protein</topology>
    </subcellularLocation>
</comment>
<feature type="region of interest" description="Disordered" evidence="8">
    <location>
        <begin position="81"/>
        <end position="139"/>
    </location>
</feature>
<keyword evidence="4" id="KW-0653">Protein transport</keyword>
<gene>
    <name evidence="10" type="ORF">GCM10023216_02160</name>
</gene>
<evidence type="ECO:0000256" key="2">
    <source>
        <dbReference type="ARBA" id="ARBA00022448"/>
    </source>
</evidence>
<evidence type="ECO:0000256" key="6">
    <source>
        <dbReference type="ARBA" id="ARBA00023010"/>
    </source>
</evidence>